<comment type="caution">
    <text evidence="6">The sequence shown here is derived from an EMBL/GenBank/DDBJ whole genome shotgun (WGS) entry which is preliminary data.</text>
</comment>
<reference evidence="6" key="1">
    <citation type="submission" date="2020-05" db="EMBL/GenBank/DDBJ databases">
        <title>High-Quality Genomes of Partial-Nitritation/Anammox System by Hierarchical Clustering Based Hybrid Assembly.</title>
        <authorList>
            <person name="Liu L."/>
            <person name="Wang Y."/>
            <person name="Che Y."/>
            <person name="Chen Y."/>
            <person name="Xia Y."/>
            <person name="Luo R."/>
            <person name="Cheng S.H."/>
            <person name="Zheng C."/>
            <person name="Zhang T."/>
        </authorList>
    </citation>
    <scope>NUCLEOTIDE SEQUENCE</scope>
    <source>
        <strain evidence="6">H1_PAT1</strain>
    </source>
</reference>
<dbReference type="GO" id="GO:0016887">
    <property type="term" value="F:ATP hydrolysis activity"/>
    <property type="evidence" value="ECO:0007669"/>
    <property type="project" value="TreeGrafter"/>
</dbReference>
<accession>A0A928TS57</accession>
<dbReference type="GO" id="GO:0005886">
    <property type="term" value="C:plasma membrane"/>
    <property type="evidence" value="ECO:0007669"/>
    <property type="project" value="TreeGrafter"/>
</dbReference>
<evidence type="ECO:0000256" key="4">
    <source>
        <dbReference type="SAM" id="MobiDB-lite"/>
    </source>
</evidence>
<name>A0A928TS57_UNCKA</name>
<dbReference type="FunFam" id="3.40.50.300:FF:000398">
    <property type="entry name" value="Type IV pilus assembly ATPase PilB"/>
    <property type="match status" value="1"/>
</dbReference>
<feature type="compositionally biased region" description="Basic and acidic residues" evidence="4">
    <location>
        <begin position="23"/>
        <end position="35"/>
    </location>
</feature>
<dbReference type="Proteomes" id="UP000710385">
    <property type="component" value="Unassembled WGS sequence"/>
</dbReference>
<keyword evidence="2" id="KW-0547">Nucleotide-binding</keyword>
<dbReference type="Pfam" id="PF00437">
    <property type="entry name" value="T2SSE"/>
    <property type="match status" value="1"/>
</dbReference>
<organism evidence="6 7">
    <name type="scientific">candidate division WWE3 bacterium</name>
    <dbReference type="NCBI Taxonomy" id="2053526"/>
    <lineage>
        <taxon>Bacteria</taxon>
        <taxon>Katanobacteria</taxon>
    </lineage>
</organism>
<dbReference type="CDD" id="cd01129">
    <property type="entry name" value="PulE-GspE-like"/>
    <property type="match status" value="1"/>
</dbReference>
<evidence type="ECO:0000256" key="2">
    <source>
        <dbReference type="ARBA" id="ARBA00022741"/>
    </source>
</evidence>
<dbReference type="SMART" id="SM00382">
    <property type="entry name" value="AAA"/>
    <property type="match status" value="1"/>
</dbReference>
<comment type="similarity">
    <text evidence="1">Belongs to the GSP E family.</text>
</comment>
<evidence type="ECO:0000259" key="5">
    <source>
        <dbReference type="PROSITE" id="PS00662"/>
    </source>
</evidence>
<gene>
    <name evidence="6" type="ORF">HS096_01865</name>
</gene>
<keyword evidence="3" id="KW-0067">ATP-binding</keyword>
<evidence type="ECO:0000313" key="7">
    <source>
        <dbReference type="Proteomes" id="UP000710385"/>
    </source>
</evidence>
<dbReference type="PANTHER" id="PTHR30258">
    <property type="entry name" value="TYPE II SECRETION SYSTEM PROTEIN GSPE-RELATED"/>
    <property type="match status" value="1"/>
</dbReference>
<dbReference type="AlphaFoldDB" id="A0A928TS57"/>
<dbReference type="InterPro" id="IPR027417">
    <property type="entry name" value="P-loop_NTPase"/>
</dbReference>
<dbReference type="SUPFAM" id="SSF52540">
    <property type="entry name" value="P-loop containing nucleoside triphosphate hydrolases"/>
    <property type="match status" value="1"/>
</dbReference>
<proteinExistence type="inferred from homology"/>
<feature type="domain" description="Bacterial type II secretion system protein E" evidence="5">
    <location>
        <begin position="387"/>
        <end position="401"/>
    </location>
</feature>
<evidence type="ECO:0000256" key="1">
    <source>
        <dbReference type="ARBA" id="ARBA00006611"/>
    </source>
</evidence>
<dbReference type="PROSITE" id="PS00662">
    <property type="entry name" value="T2SP_E"/>
    <property type="match status" value="1"/>
</dbReference>
<protein>
    <submittedName>
        <fullName evidence="6">Type II/IV secretion system protein</fullName>
    </submittedName>
</protein>
<sequence>MKTSATSPGGGPSGTPAPSTGQKPKEPKRKDEKTRQELLEEKMEEIKLADLEKIAQKEAARRGMSYVHLVGFPIAPEALSLIPRETANQLHVVCFLHLGDELRFGTTTPTPEVQALVADIAKQQYGNAALYYISQTSFEAAEKLYDALPEIKEVIYGYRIEQADLEKYQREISNFRDLQKKITEVSTTDIVTLMMGAAIQSDSSDIHVEAEEEGVKVRFRIDGILQDVATLPREDWKQIISRLKLLAGVKINITDVPQDGRITIYLTEEKIDVRVSFLPTTYGESVVMRLLRPKSISLKFEDLGIRGKAYQDLAREVERPLGMIVTTGPTGSGKTTTLYAILQKLNTPEVKIITLEDPVEYKLKGINQSQIQHDKGYTFAMGLRSILRQDPDIVMVGEIRDLETAEISIQAALTGHLVVSTIHTNSAAGAIPRFMSMGVKPFLLAPALNAVIGQRLVRRLCQECRVEAELSPSTRKEVELELSRIPPNSGYKVDMSKLLFWAPPKPASNCAACNGLGYKGRVGIYEIFTMNKEIEEAILEENVSEIRIGELAAKQGMITMTQDGLLKALEGMTSVEEVLRVANIEQGLEDLTATTEAANTAETAAIQELKDKGALKS</sequence>
<dbReference type="PANTHER" id="PTHR30258:SF2">
    <property type="entry name" value="COMG OPERON PROTEIN 1"/>
    <property type="match status" value="1"/>
</dbReference>
<dbReference type="GO" id="GO:0005524">
    <property type="term" value="F:ATP binding"/>
    <property type="evidence" value="ECO:0007669"/>
    <property type="project" value="UniProtKB-KW"/>
</dbReference>
<dbReference type="Gene3D" id="3.40.50.300">
    <property type="entry name" value="P-loop containing nucleotide triphosphate hydrolases"/>
    <property type="match status" value="1"/>
</dbReference>
<dbReference type="InterPro" id="IPR001482">
    <property type="entry name" value="T2SS/T4SS_dom"/>
</dbReference>
<evidence type="ECO:0000313" key="6">
    <source>
        <dbReference type="EMBL" id="MBE7525119.1"/>
    </source>
</evidence>
<dbReference type="EMBL" id="JABTTY010000001">
    <property type="protein sequence ID" value="MBE7525119.1"/>
    <property type="molecule type" value="Genomic_DNA"/>
</dbReference>
<dbReference type="InterPro" id="IPR003593">
    <property type="entry name" value="AAA+_ATPase"/>
</dbReference>
<evidence type="ECO:0000256" key="3">
    <source>
        <dbReference type="ARBA" id="ARBA00022840"/>
    </source>
</evidence>
<dbReference type="Gene3D" id="3.30.450.90">
    <property type="match status" value="1"/>
</dbReference>
<feature type="region of interest" description="Disordered" evidence="4">
    <location>
        <begin position="1"/>
        <end position="35"/>
    </location>
</feature>